<proteinExistence type="predicted"/>
<dbReference type="RefSeq" id="WP_144353831.1">
    <property type="nucleotide sequence ID" value="NZ_CBCRVV010000008.1"/>
</dbReference>
<dbReference type="OrthoDB" id="7359057at2"/>
<dbReference type="Proteomes" id="UP000315648">
    <property type="component" value="Unassembled WGS sequence"/>
</dbReference>
<evidence type="ECO:0000256" key="1">
    <source>
        <dbReference type="SAM" id="SignalP"/>
    </source>
</evidence>
<dbReference type="SUPFAM" id="SSF56925">
    <property type="entry name" value="OMPA-like"/>
    <property type="match status" value="1"/>
</dbReference>
<dbReference type="EMBL" id="VMBG01000002">
    <property type="protein sequence ID" value="TSJ77429.1"/>
    <property type="molecule type" value="Genomic_DNA"/>
</dbReference>
<feature type="chain" id="PRO_5022240743" evidence="1">
    <location>
        <begin position="23"/>
        <end position="188"/>
    </location>
</feature>
<name>A0A556QLA6_9BACT</name>
<keyword evidence="3" id="KW-1185">Reference proteome</keyword>
<dbReference type="Gene3D" id="2.40.160.20">
    <property type="match status" value="1"/>
</dbReference>
<feature type="signal peptide" evidence="1">
    <location>
        <begin position="1"/>
        <end position="22"/>
    </location>
</feature>
<gene>
    <name evidence="2" type="ORF">FPL22_15175</name>
</gene>
<organism evidence="2 3">
    <name type="scientific">Rariglobus hedericola</name>
    <dbReference type="NCBI Taxonomy" id="2597822"/>
    <lineage>
        <taxon>Bacteria</taxon>
        <taxon>Pseudomonadati</taxon>
        <taxon>Verrucomicrobiota</taxon>
        <taxon>Opitutia</taxon>
        <taxon>Opitutales</taxon>
        <taxon>Opitutaceae</taxon>
        <taxon>Rariglobus</taxon>
    </lineage>
</organism>
<keyword evidence="1" id="KW-0732">Signal</keyword>
<accession>A0A556QLA6</accession>
<dbReference type="AlphaFoldDB" id="A0A556QLA6"/>
<sequence>MNKTKLILAGASLLFASTFVSAQTRTETVPVATYQPSEFGAVKGEWEFTLGGSGASNKDLDNSLGGVNFSLGHYLTDSLELSVRQSGNYSNGSGDAEFDGSTFGALDYHFGTGRLRPFVGVNFGAIYGENTSDTWAAGLEAGLKFYVLPKTFLFALVNYAWTFENADGAQDNFDDGAVLWNAGVGFNF</sequence>
<dbReference type="InterPro" id="IPR011250">
    <property type="entry name" value="OMP/PagP_B-barrel"/>
</dbReference>
<protein>
    <submittedName>
        <fullName evidence="2">Porin family protein</fullName>
    </submittedName>
</protein>
<reference evidence="2 3" key="1">
    <citation type="submission" date="2019-07" db="EMBL/GenBank/DDBJ databases">
        <title>Description of 53C-WASEF.</title>
        <authorList>
            <person name="Pitt A."/>
            <person name="Hahn M.W."/>
        </authorList>
    </citation>
    <scope>NUCLEOTIDE SEQUENCE [LARGE SCALE GENOMIC DNA]</scope>
    <source>
        <strain evidence="2 3">53C-WASEF</strain>
    </source>
</reference>
<evidence type="ECO:0000313" key="2">
    <source>
        <dbReference type="EMBL" id="TSJ77429.1"/>
    </source>
</evidence>
<comment type="caution">
    <text evidence="2">The sequence shown here is derived from an EMBL/GenBank/DDBJ whole genome shotgun (WGS) entry which is preliminary data.</text>
</comment>
<evidence type="ECO:0000313" key="3">
    <source>
        <dbReference type="Proteomes" id="UP000315648"/>
    </source>
</evidence>